<protein>
    <submittedName>
        <fullName evidence="2">Phosphate ABC transporter substrate-binding protein</fullName>
    </submittedName>
</protein>
<gene>
    <name evidence="2" type="ORF">JQC93_19710</name>
</gene>
<proteinExistence type="predicted"/>
<evidence type="ECO:0000313" key="3">
    <source>
        <dbReference type="Proteomes" id="UP000809621"/>
    </source>
</evidence>
<keyword evidence="3" id="KW-1185">Reference proteome</keyword>
<evidence type="ECO:0000256" key="1">
    <source>
        <dbReference type="SAM" id="SignalP"/>
    </source>
</evidence>
<dbReference type="Proteomes" id="UP000809621">
    <property type="component" value="Unassembled WGS sequence"/>
</dbReference>
<feature type="signal peptide" evidence="1">
    <location>
        <begin position="1"/>
        <end position="20"/>
    </location>
</feature>
<organism evidence="2 3">
    <name type="scientific">Vibrio ulleungensis</name>
    <dbReference type="NCBI Taxonomy" id="2807619"/>
    <lineage>
        <taxon>Bacteria</taxon>
        <taxon>Pseudomonadati</taxon>
        <taxon>Pseudomonadota</taxon>
        <taxon>Gammaproteobacteria</taxon>
        <taxon>Vibrionales</taxon>
        <taxon>Vibrionaceae</taxon>
        <taxon>Vibrio</taxon>
    </lineage>
</organism>
<dbReference type="Gene3D" id="3.40.190.10">
    <property type="entry name" value="Periplasmic binding protein-like II"/>
    <property type="match status" value="1"/>
</dbReference>
<reference evidence="2 3" key="1">
    <citation type="submission" date="2021-02" db="EMBL/GenBank/DDBJ databases">
        <authorList>
            <person name="Park J.-S."/>
        </authorList>
    </citation>
    <scope>NUCLEOTIDE SEQUENCE [LARGE SCALE GENOMIC DNA]</scope>
    <source>
        <strain evidence="2 3">188UL20-2</strain>
    </source>
</reference>
<accession>A0ABS2HRD9</accession>
<comment type="caution">
    <text evidence="2">The sequence shown here is derived from an EMBL/GenBank/DDBJ whole genome shotgun (WGS) entry which is preliminary data.</text>
</comment>
<sequence length="137" mass="14269">MMKKVLLSLALGLFAANAMAAPVIIANPAASEALSDAEAKKLFLGKLKKLPNGTKPVVVEYNDGTDIRSEFHGVVTGKSDSQLQAYWSKLVFTGKANPPKTMGSSAAVLAEVSSNPAAVGYVDESEVTGSVVVIYTP</sequence>
<dbReference type="SUPFAM" id="SSF53850">
    <property type="entry name" value="Periplasmic binding protein-like II"/>
    <property type="match status" value="1"/>
</dbReference>
<keyword evidence="1" id="KW-0732">Signal</keyword>
<evidence type="ECO:0000313" key="2">
    <source>
        <dbReference type="EMBL" id="MBM7038609.1"/>
    </source>
</evidence>
<feature type="chain" id="PRO_5046149960" evidence="1">
    <location>
        <begin position="21"/>
        <end position="137"/>
    </location>
</feature>
<dbReference type="EMBL" id="JAFEUM010000013">
    <property type="protein sequence ID" value="MBM7038609.1"/>
    <property type="molecule type" value="Genomic_DNA"/>
</dbReference>
<name>A0ABS2HRD9_9VIBR</name>